<evidence type="ECO:0000313" key="5">
    <source>
        <dbReference type="Proteomes" id="UP000006727"/>
    </source>
</evidence>
<dbReference type="OMA" id="HKARKYQ"/>
<keyword evidence="1" id="KW-0812">Transmembrane</keyword>
<dbReference type="Gene3D" id="3.90.550.10">
    <property type="entry name" value="Spore Coat Polysaccharide Biosynthesis Protein SpsA, Chain A"/>
    <property type="match status" value="1"/>
</dbReference>
<gene>
    <name evidence="4" type="primary">LOC112290650</name>
    <name evidence="3" type="ORF">PHYPA_017286</name>
</gene>
<keyword evidence="5" id="KW-1185">Reference proteome</keyword>
<dbReference type="RefSeq" id="XP_024392932.1">
    <property type="nucleotide sequence ID" value="XM_024537164.2"/>
</dbReference>
<dbReference type="SUPFAM" id="SSF53448">
    <property type="entry name" value="Nucleotide-diphospho-sugar transferases"/>
    <property type="match status" value="1"/>
</dbReference>
<dbReference type="EnsemblPlants" id="Pp3c13_12560V3.1">
    <property type="protein sequence ID" value="Pp3c13_12560V3.1"/>
    <property type="gene ID" value="Pp3c13_12560"/>
</dbReference>
<dbReference type="GeneID" id="112290650"/>
<dbReference type="CDD" id="cd02537">
    <property type="entry name" value="GT8_Glycogenin"/>
    <property type="match status" value="1"/>
</dbReference>
<keyword evidence="1" id="KW-0472">Membrane</keyword>
<dbReference type="EnsemblPlants" id="Pp3c13_12560V3.4">
    <property type="protein sequence ID" value="Pp3c13_12560V3.4"/>
    <property type="gene ID" value="Pp3c13_12560"/>
</dbReference>
<dbReference type="InterPro" id="IPR029044">
    <property type="entry name" value="Nucleotide-diphossugar_trans"/>
</dbReference>
<dbReference type="PANTHER" id="PTHR11183">
    <property type="entry name" value="GLYCOGENIN SUBFAMILY MEMBER"/>
    <property type="match status" value="1"/>
</dbReference>
<dbReference type="Proteomes" id="UP000006727">
    <property type="component" value="Chromosome 13"/>
</dbReference>
<feature type="transmembrane region" description="Helical" evidence="1">
    <location>
        <begin position="350"/>
        <end position="368"/>
    </location>
</feature>
<organism evidence="3">
    <name type="scientific">Physcomitrium patens</name>
    <name type="common">Spreading-leaved earth moss</name>
    <name type="synonym">Physcomitrella patens</name>
    <dbReference type="NCBI Taxonomy" id="3218"/>
    <lineage>
        <taxon>Eukaryota</taxon>
        <taxon>Viridiplantae</taxon>
        <taxon>Streptophyta</taxon>
        <taxon>Embryophyta</taxon>
        <taxon>Bryophyta</taxon>
        <taxon>Bryophytina</taxon>
        <taxon>Bryopsida</taxon>
        <taxon>Funariidae</taxon>
        <taxon>Funariales</taxon>
        <taxon>Funariaceae</taxon>
        <taxon>Physcomitrium</taxon>
    </lineage>
</organism>
<evidence type="ECO:0000256" key="1">
    <source>
        <dbReference type="SAM" id="Phobius"/>
    </source>
</evidence>
<dbReference type="STRING" id="3218.A0A2K1JM54"/>
<reference evidence="4" key="3">
    <citation type="submission" date="2020-12" db="UniProtKB">
        <authorList>
            <consortium name="EnsemblPlants"/>
        </authorList>
    </citation>
    <scope>IDENTIFICATION</scope>
</reference>
<accession>A0A2K1JM54</accession>
<name>A0A2K1JM54_PHYPA</name>
<dbReference type="PaxDb" id="3218-PP1S5_163V6.3"/>
<dbReference type="AlphaFoldDB" id="A0A2K1JM54"/>
<evidence type="ECO:0000313" key="3">
    <source>
        <dbReference type="EMBL" id="PNR42456.1"/>
    </source>
</evidence>
<feature type="transmembrane region" description="Helical" evidence="1">
    <location>
        <begin position="428"/>
        <end position="446"/>
    </location>
</feature>
<feature type="transmembrane region" description="Helical" evidence="1">
    <location>
        <begin position="374"/>
        <end position="395"/>
    </location>
</feature>
<keyword evidence="1" id="KW-1133">Transmembrane helix</keyword>
<dbReference type="EMBL" id="ABEU02000013">
    <property type="protein sequence ID" value="PNR42456.1"/>
    <property type="molecule type" value="Genomic_DNA"/>
</dbReference>
<dbReference type="OrthoDB" id="2014201at2759"/>
<reference evidence="3 5" key="1">
    <citation type="journal article" date="2008" name="Science">
        <title>The Physcomitrella genome reveals evolutionary insights into the conquest of land by plants.</title>
        <authorList>
            <person name="Rensing S."/>
            <person name="Lang D."/>
            <person name="Zimmer A."/>
            <person name="Terry A."/>
            <person name="Salamov A."/>
            <person name="Shapiro H."/>
            <person name="Nishiyama T."/>
            <person name="Perroud P.-F."/>
            <person name="Lindquist E."/>
            <person name="Kamisugi Y."/>
            <person name="Tanahashi T."/>
            <person name="Sakakibara K."/>
            <person name="Fujita T."/>
            <person name="Oishi K."/>
            <person name="Shin-I T."/>
            <person name="Kuroki Y."/>
            <person name="Toyoda A."/>
            <person name="Suzuki Y."/>
            <person name="Hashimoto A."/>
            <person name="Yamaguchi K."/>
            <person name="Sugano A."/>
            <person name="Kohara Y."/>
            <person name="Fujiyama A."/>
            <person name="Anterola A."/>
            <person name="Aoki S."/>
            <person name="Ashton N."/>
            <person name="Barbazuk W.B."/>
            <person name="Barker E."/>
            <person name="Bennetzen J."/>
            <person name="Bezanilla M."/>
            <person name="Blankenship R."/>
            <person name="Cho S.H."/>
            <person name="Dutcher S."/>
            <person name="Estelle M."/>
            <person name="Fawcett J.A."/>
            <person name="Gundlach H."/>
            <person name="Hanada K."/>
            <person name="Heyl A."/>
            <person name="Hicks K.A."/>
            <person name="Hugh J."/>
            <person name="Lohr M."/>
            <person name="Mayer K."/>
            <person name="Melkozernov A."/>
            <person name="Murata T."/>
            <person name="Nelson D."/>
            <person name="Pils B."/>
            <person name="Prigge M."/>
            <person name="Reiss B."/>
            <person name="Renner T."/>
            <person name="Rombauts S."/>
            <person name="Rushton P."/>
            <person name="Sanderfoot A."/>
            <person name="Schween G."/>
            <person name="Shiu S.-H."/>
            <person name="Stueber K."/>
            <person name="Theodoulou F.L."/>
            <person name="Tu H."/>
            <person name="Van de Peer Y."/>
            <person name="Verrier P.J."/>
            <person name="Waters E."/>
            <person name="Wood A."/>
            <person name="Yang L."/>
            <person name="Cove D."/>
            <person name="Cuming A."/>
            <person name="Hasebe M."/>
            <person name="Lucas S."/>
            <person name="Mishler D.B."/>
            <person name="Reski R."/>
            <person name="Grigoriev I."/>
            <person name="Quatrano R.S."/>
            <person name="Boore J.L."/>
        </authorList>
    </citation>
    <scope>NUCLEOTIDE SEQUENCE [LARGE SCALE GENOMIC DNA]</scope>
    <source>
        <strain evidence="4 5">cv. Gransden 2004</strain>
    </source>
</reference>
<protein>
    <submittedName>
        <fullName evidence="3 4">Uncharacterized protein</fullName>
    </submittedName>
</protein>
<proteinExistence type="predicted"/>
<dbReference type="GO" id="GO:0016757">
    <property type="term" value="F:glycosyltransferase activity"/>
    <property type="evidence" value="ECO:0000318"/>
    <property type="project" value="GO_Central"/>
</dbReference>
<evidence type="ECO:0000256" key="2">
    <source>
        <dbReference type="SAM" id="SignalP"/>
    </source>
</evidence>
<evidence type="ECO:0000313" key="4">
    <source>
        <dbReference type="EnsemblPlants" id="Pp3c13_12560V3.1"/>
    </source>
</evidence>
<keyword evidence="2" id="KW-0732">Signal</keyword>
<dbReference type="Gramene" id="Pp3c13_12560V3.1">
    <property type="protein sequence ID" value="Pp3c13_12560V3.1"/>
    <property type="gene ID" value="Pp3c13_12560"/>
</dbReference>
<feature type="transmembrane region" description="Helical" evidence="1">
    <location>
        <begin position="296"/>
        <end position="314"/>
    </location>
</feature>
<sequence>MSVYAALLWVLMLMTGAVFSSEAALAPLKGTPKANAYATMLYMGTPRDYEFYIAARVMLGTLVRLQVDADVVVLASANVPPHWQKTLIEEGAKVVVVNDIQNPYRDQNEFDKRFMFTLNKIYAWSLTQYQRVVMLDVDNLFLRAPDELFQCGQFCAAFINPCIFHTGLFVLQPSNETFSIMMHDISIGKENKDGADQGFLVNHFNDLLDQPLFHPPADGSRLTGLFRLPLGYQMDASFFYLKLKWRIPCGPNSVITFPSVPMLKPWYWWSWPTLPLGLLWHEKRVATIGFMVETPILIAESLLYIIIMLLALIIRQKCASSEKSSMARISCFGRGPCAEKSLYRPWSIKVIILGLVTGSFLLPAFTIPTTVHPFMGWGVFLLGSFSLLTLVINVFQLPALAVLTPWLGGIGALLTLGSPIYTNGIMRGVGIGVYTAMTTPFLWWAAKRVSGVVDVKAHWEPLMAWTSLRSEPASEILMKLC</sequence>
<dbReference type="Gramene" id="Pp3c13_12560V3.4">
    <property type="protein sequence ID" value="Pp3c13_12560V3.4"/>
    <property type="gene ID" value="Pp3c13_12560"/>
</dbReference>
<reference evidence="3 5" key="2">
    <citation type="journal article" date="2018" name="Plant J.">
        <title>The Physcomitrella patens chromosome-scale assembly reveals moss genome structure and evolution.</title>
        <authorList>
            <person name="Lang D."/>
            <person name="Ullrich K.K."/>
            <person name="Murat F."/>
            <person name="Fuchs J."/>
            <person name="Jenkins J."/>
            <person name="Haas F.B."/>
            <person name="Piednoel M."/>
            <person name="Gundlach H."/>
            <person name="Van Bel M."/>
            <person name="Meyberg R."/>
            <person name="Vives C."/>
            <person name="Morata J."/>
            <person name="Symeonidi A."/>
            <person name="Hiss M."/>
            <person name="Muchero W."/>
            <person name="Kamisugi Y."/>
            <person name="Saleh O."/>
            <person name="Blanc G."/>
            <person name="Decker E.L."/>
            <person name="van Gessel N."/>
            <person name="Grimwood J."/>
            <person name="Hayes R.D."/>
            <person name="Graham S.W."/>
            <person name="Gunter L.E."/>
            <person name="McDaniel S.F."/>
            <person name="Hoernstein S.N.W."/>
            <person name="Larsson A."/>
            <person name="Li F.W."/>
            <person name="Perroud P.F."/>
            <person name="Phillips J."/>
            <person name="Ranjan P."/>
            <person name="Rokshar D.S."/>
            <person name="Rothfels C.J."/>
            <person name="Schneider L."/>
            <person name="Shu S."/>
            <person name="Stevenson D.W."/>
            <person name="Thummler F."/>
            <person name="Tillich M."/>
            <person name="Villarreal Aguilar J.C."/>
            <person name="Widiez T."/>
            <person name="Wong G.K."/>
            <person name="Wymore A."/>
            <person name="Zhang Y."/>
            <person name="Zimmer A.D."/>
            <person name="Quatrano R.S."/>
            <person name="Mayer K.F.X."/>
            <person name="Goodstein D."/>
            <person name="Casacuberta J.M."/>
            <person name="Vandepoele K."/>
            <person name="Reski R."/>
            <person name="Cuming A.C."/>
            <person name="Tuskan G.A."/>
            <person name="Maumus F."/>
            <person name="Salse J."/>
            <person name="Schmutz J."/>
            <person name="Rensing S.A."/>
        </authorList>
    </citation>
    <scope>NUCLEOTIDE SEQUENCE [LARGE SCALE GENOMIC DNA]</scope>
    <source>
        <strain evidence="4 5">cv. Gransden 2004</strain>
    </source>
</reference>
<feature type="transmembrane region" description="Helical" evidence="1">
    <location>
        <begin position="402"/>
        <end position="422"/>
    </location>
</feature>
<feature type="signal peptide" evidence="2">
    <location>
        <begin position="1"/>
        <end position="20"/>
    </location>
</feature>
<feature type="chain" id="PRO_5044576340" evidence="2">
    <location>
        <begin position="21"/>
        <end position="481"/>
    </location>
</feature>
<dbReference type="InterPro" id="IPR050587">
    <property type="entry name" value="GNT1/Glycosyltrans_8"/>
</dbReference>